<comment type="caution">
    <text evidence="2">The sequence shown here is derived from an EMBL/GenBank/DDBJ whole genome shotgun (WGS) entry which is preliminary data.</text>
</comment>
<organism evidence="2 3">
    <name type="scientific">Cyclocybe aegerita</name>
    <name type="common">Black poplar mushroom</name>
    <name type="synonym">Agrocybe aegerita</name>
    <dbReference type="NCBI Taxonomy" id="1973307"/>
    <lineage>
        <taxon>Eukaryota</taxon>
        <taxon>Fungi</taxon>
        <taxon>Dikarya</taxon>
        <taxon>Basidiomycota</taxon>
        <taxon>Agaricomycotina</taxon>
        <taxon>Agaricomycetes</taxon>
        <taxon>Agaricomycetidae</taxon>
        <taxon>Agaricales</taxon>
        <taxon>Agaricineae</taxon>
        <taxon>Bolbitiaceae</taxon>
        <taxon>Cyclocybe</taxon>
    </lineage>
</organism>
<gene>
    <name evidence="2" type="ORF">AAE3_LOCUS3936</name>
</gene>
<dbReference type="SUPFAM" id="SSF52047">
    <property type="entry name" value="RNI-like"/>
    <property type="match status" value="1"/>
</dbReference>
<dbReference type="OrthoDB" id="3258555at2759"/>
<protein>
    <submittedName>
        <fullName evidence="2">Uncharacterized protein</fullName>
    </submittedName>
</protein>
<feature type="region of interest" description="Disordered" evidence="1">
    <location>
        <begin position="390"/>
        <end position="434"/>
    </location>
</feature>
<name>A0A8S0WNS4_CYCAE</name>
<keyword evidence="3" id="KW-1185">Reference proteome</keyword>
<dbReference type="Gene3D" id="3.80.10.10">
    <property type="entry name" value="Ribonuclease Inhibitor"/>
    <property type="match status" value="1"/>
</dbReference>
<evidence type="ECO:0000313" key="3">
    <source>
        <dbReference type="Proteomes" id="UP000467700"/>
    </source>
</evidence>
<dbReference type="EMBL" id="CACVBS010000034">
    <property type="protein sequence ID" value="CAA7261762.1"/>
    <property type="molecule type" value="Genomic_DNA"/>
</dbReference>
<dbReference type="InterPro" id="IPR032675">
    <property type="entry name" value="LRR_dom_sf"/>
</dbReference>
<accession>A0A8S0WNS4</accession>
<dbReference type="Proteomes" id="UP000467700">
    <property type="component" value="Unassembled WGS sequence"/>
</dbReference>
<dbReference type="AlphaFoldDB" id="A0A8S0WNS4"/>
<evidence type="ECO:0000256" key="1">
    <source>
        <dbReference type="SAM" id="MobiDB-lite"/>
    </source>
</evidence>
<proteinExistence type="predicted"/>
<sequence length="434" mass="49423">MVYRSATEKDPSLSLQVLLLVLFGTIANSPAGRGNLVKTLNIHCYVPQIFASTFTRVLEALFPFLPRLSTFAHTSLTALPTSATIPILPESVSQLRLEGISYTQLFEILCRSNTSLHSLWLRVPRIDPSSDQTVTLPSLRSLVLEPDIDRDDDDVEHELNFVTRHWCLPCLSGCTFSRQVTGSRSERKLSNAVVLFLSKHGKNLKFLHLHPSLYENYPEYFLPSLRQLPQHCPYLEHLIIPPCVFTDPELRPPIFVHPTLKWIDFWQNPEGERGRSSKYWLSRTPVSCDDLPELEGARMLSELPRSLFEWLETFPPDAVKKADRTFAIDSFQNQLVHGVGHVTWRRPDWTNYEMDVDSDSASDSEVSSNNDHTSLTVWDKIGWVEYDTESSDGSYRYETESESTDQLSSDVEFDGPISADDDAEMDMLDMPLPL</sequence>
<evidence type="ECO:0000313" key="2">
    <source>
        <dbReference type="EMBL" id="CAA7261762.1"/>
    </source>
</evidence>
<reference evidence="2 3" key="1">
    <citation type="submission" date="2020-01" db="EMBL/GenBank/DDBJ databases">
        <authorList>
            <person name="Gupta K D."/>
        </authorList>
    </citation>
    <scope>NUCLEOTIDE SEQUENCE [LARGE SCALE GENOMIC DNA]</scope>
</reference>